<dbReference type="Gene3D" id="1.20.1260.10">
    <property type="match status" value="1"/>
</dbReference>
<dbReference type="GO" id="GO:0005737">
    <property type="term" value="C:cytoplasm"/>
    <property type="evidence" value="ECO:0007669"/>
    <property type="project" value="TreeGrafter"/>
</dbReference>
<comment type="function">
    <text evidence="9">Stores iron in a soluble, non-toxic, readily available form. Important for iron homeostasis. Iron is taken up in the ferrous form and deposited as ferric hydroxides after oxidation.</text>
</comment>
<keyword evidence="2 9" id="KW-0409">Iron storage</keyword>
<organism evidence="11 12">
    <name type="scientific">Pycnococcus provasolii</name>
    <dbReference type="NCBI Taxonomy" id="41880"/>
    <lineage>
        <taxon>Eukaryota</taxon>
        <taxon>Viridiplantae</taxon>
        <taxon>Chlorophyta</taxon>
        <taxon>Pseudoscourfieldiophyceae</taxon>
        <taxon>Pseudoscourfieldiales</taxon>
        <taxon>Pycnococcaceae</taxon>
        <taxon>Pycnococcus</taxon>
    </lineage>
</organism>
<evidence type="ECO:0000256" key="6">
    <source>
        <dbReference type="ARBA" id="ARBA00026060"/>
    </source>
</evidence>
<feature type="binding site" evidence="8">
    <location>
        <position position="188"/>
    </location>
    <ligand>
        <name>Fe cation</name>
        <dbReference type="ChEBI" id="CHEBI:24875"/>
        <label>1</label>
    </ligand>
</feature>
<sequence length="255" mass="27564">MLSSCSSFTMSRSARIPRAASRAASLPSAGRPLRQRLNVANRDTSSLTSISFDVTSEISPELAAIPPHSQAVDVGLLPNKPSLSRQNFDPKSEEALCSQVSVEFTNSYFYTALAAYFARDSVGLMGFAKKYRAESEEERKHALEVLDYVNMRGGTVQLSALMAPPSDLAENDQLGDALAGAEFALALERLTNEKLLALHKVAEECGDPNLTDFVEGMLEEQAEALYEAGTFVTRVRRAGLGLGVTAIDQELLNEG</sequence>
<feature type="binding site" evidence="8">
    <location>
        <position position="141"/>
    </location>
    <ligand>
        <name>Fe cation</name>
        <dbReference type="ChEBI" id="CHEBI:24875"/>
        <label>1</label>
    </ligand>
</feature>
<dbReference type="InterPro" id="IPR012347">
    <property type="entry name" value="Ferritin-like"/>
</dbReference>
<evidence type="ECO:0000256" key="5">
    <source>
        <dbReference type="ARBA" id="ARBA00025111"/>
    </source>
</evidence>
<proteinExistence type="inferred from homology"/>
<comment type="caution">
    <text evidence="11">The sequence shown here is derived from an EMBL/GenBank/DDBJ whole genome shotgun (WGS) entry which is preliminary data.</text>
</comment>
<comment type="similarity">
    <text evidence="1 9">Belongs to the ferritin family.</text>
</comment>
<gene>
    <name evidence="11" type="ORF">PPROV_000735600</name>
</gene>
<comment type="function">
    <text evidence="5">Stores iron in a soluble, non-toxic, readily available form. Important for iron homeostasis. Has ferroxidase activity. Iron is taken up in the ferrous form and deposited as ferric hydroxides after oxidation.</text>
</comment>
<dbReference type="EMBL" id="BNJQ01000021">
    <property type="protein sequence ID" value="GHP08619.1"/>
    <property type="molecule type" value="Genomic_DNA"/>
</dbReference>
<evidence type="ECO:0000259" key="10">
    <source>
        <dbReference type="PROSITE" id="PS50905"/>
    </source>
</evidence>
<feature type="domain" description="Ferritin-like diiron" evidence="10">
    <location>
        <begin position="86"/>
        <end position="239"/>
    </location>
</feature>
<feature type="binding site" evidence="8">
    <location>
        <position position="103"/>
    </location>
    <ligand>
        <name>Fe cation</name>
        <dbReference type="ChEBI" id="CHEBI:24875"/>
        <label>1</label>
    </ligand>
</feature>
<dbReference type="OrthoDB" id="186462at2759"/>
<dbReference type="GO" id="GO:0006879">
    <property type="term" value="P:intracellular iron ion homeostasis"/>
    <property type="evidence" value="ECO:0007669"/>
    <property type="project" value="UniProtKB-KW"/>
</dbReference>
<dbReference type="EC" id="1.16.3.1" evidence="9"/>
<name>A0A830HUM2_9CHLO</name>
<evidence type="ECO:0000256" key="7">
    <source>
        <dbReference type="ARBA" id="ARBA00047990"/>
    </source>
</evidence>
<feature type="binding site" evidence="8">
    <location>
        <position position="138"/>
    </location>
    <ligand>
        <name>Fe cation</name>
        <dbReference type="ChEBI" id="CHEBI:24875"/>
        <label>1</label>
    </ligand>
</feature>
<evidence type="ECO:0000256" key="2">
    <source>
        <dbReference type="ARBA" id="ARBA00022434"/>
    </source>
</evidence>
<keyword evidence="3 8" id="KW-0479">Metal-binding</keyword>
<keyword evidence="9" id="KW-0560">Oxidoreductase</keyword>
<dbReference type="AlphaFoldDB" id="A0A830HUM2"/>
<keyword evidence="12" id="KW-1185">Reference proteome</keyword>
<evidence type="ECO:0000256" key="1">
    <source>
        <dbReference type="ARBA" id="ARBA00007513"/>
    </source>
</evidence>
<evidence type="ECO:0000313" key="12">
    <source>
        <dbReference type="Proteomes" id="UP000660262"/>
    </source>
</evidence>
<dbReference type="Proteomes" id="UP000660262">
    <property type="component" value="Unassembled WGS sequence"/>
</dbReference>
<comment type="subunit">
    <text evidence="6">Oligomer of 24 subunits. There are two types of subunits: L (light) chain and H (heavy) chain. The major chain can be light or heavy, depending on the species and tissue type. The functional molecule forms a roughly spherical shell with a diameter of 12 nm and contains a central cavity into which the insoluble mineral iron core is deposited.</text>
</comment>
<reference evidence="11" key="1">
    <citation type="submission" date="2020-10" db="EMBL/GenBank/DDBJ databases">
        <title>Unveiling of a novel bifunctional photoreceptor, Dualchrome1, isolated from a cosmopolitan green alga.</title>
        <authorList>
            <person name="Suzuki S."/>
            <person name="Kawachi M."/>
        </authorList>
    </citation>
    <scope>NUCLEOTIDE SEQUENCE</scope>
    <source>
        <strain evidence="11">NIES 2893</strain>
    </source>
</reference>
<evidence type="ECO:0000256" key="3">
    <source>
        <dbReference type="ARBA" id="ARBA00022723"/>
    </source>
</evidence>
<dbReference type="GO" id="GO:0006826">
    <property type="term" value="P:iron ion transport"/>
    <property type="evidence" value="ECO:0007669"/>
    <property type="project" value="InterPro"/>
</dbReference>
<dbReference type="GO" id="GO:0008198">
    <property type="term" value="F:ferrous iron binding"/>
    <property type="evidence" value="ECO:0007669"/>
    <property type="project" value="TreeGrafter"/>
</dbReference>
<dbReference type="PANTHER" id="PTHR11431:SF75">
    <property type="entry name" value="FERRITIN"/>
    <property type="match status" value="1"/>
</dbReference>
<dbReference type="GO" id="GO:0004322">
    <property type="term" value="F:ferroxidase activity"/>
    <property type="evidence" value="ECO:0007669"/>
    <property type="project" value="UniProtKB-EC"/>
</dbReference>
<evidence type="ECO:0000256" key="9">
    <source>
        <dbReference type="RuleBase" id="RU361145"/>
    </source>
</evidence>
<dbReference type="Pfam" id="PF00210">
    <property type="entry name" value="Ferritin"/>
    <property type="match status" value="1"/>
</dbReference>
<evidence type="ECO:0000313" key="11">
    <source>
        <dbReference type="EMBL" id="GHP08619.1"/>
    </source>
</evidence>
<accession>A0A830HUM2</accession>
<dbReference type="InterPro" id="IPR009040">
    <property type="entry name" value="Ferritin-like_diiron"/>
</dbReference>
<dbReference type="CDD" id="cd01056">
    <property type="entry name" value="Euk_Ferritin"/>
    <property type="match status" value="1"/>
</dbReference>
<dbReference type="InterPro" id="IPR009078">
    <property type="entry name" value="Ferritin-like_SF"/>
</dbReference>
<dbReference type="SUPFAM" id="SSF47240">
    <property type="entry name" value="Ferritin-like"/>
    <property type="match status" value="1"/>
</dbReference>
<feature type="binding site" evidence="8">
    <location>
        <position position="221"/>
    </location>
    <ligand>
        <name>Fe cation</name>
        <dbReference type="ChEBI" id="CHEBI:24875"/>
        <label>1</label>
    </ligand>
</feature>
<comment type="catalytic activity">
    <reaction evidence="7 9">
        <text>4 Fe(2+) + O2 + 4 H(+) = 4 Fe(3+) + 2 H2O</text>
        <dbReference type="Rhea" id="RHEA:11148"/>
        <dbReference type="ChEBI" id="CHEBI:15377"/>
        <dbReference type="ChEBI" id="CHEBI:15378"/>
        <dbReference type="ChEBI" id="CHEBI:15379"/>
        <dbReference type="ChEBI" id="CHEBI:29033"/>
        <dbReference type="ChEBI" id="CHEBI:29034"/>
        <dbReference type="EC" id="1.16.3.1"/>
    </reaction>
</comment>
<protein>
    <recommendedName>
        <fullName evidence="9">Ferritin</fullName>
        <ecNumber evidence="9">1.16.3.1</ecNumber>
    </recommendedName>
</protein>
<keyword evidence="4 8" id="KW-0408">Iron</keyword>
<dbReference type="GO" id="GO:0008199">
    <property type="term" value="F:ferric iron binding"/>
    <property type="evidence" value="ECO:0007669"/>
    <property type="project" value="InterPro"/>
</dbReference>
<dbReference type="PROSITE" id="PS50905">
    <property type="entry name" value="FERRITIN_LIKE"/>
    <property type="match status" value="1"/>
</dbReference>
<evidence type="ECO:0000256" key="4">
    <source>
        <dbReference type="ARBA" id="ARBA00023004"/>
    </source>
</evidence>
<dbReference type="InterPro" id="IPR008331">
    <property type="entry name" value="Ferritin_DPS_dom"/>
</dbReference>
<dbReference type="PANTHER" id="PTHR11431">
    <property type="entry name" value="FERRITIN"/>
    <property type="match status" value="1"/>
</dbReference>
<evidence type="ECO:0000256" key="8">
    <source>
        <dbReference type="PIRSR" id="PIRSR601519-1"/>
    </source>
</evidence>
<dbReference type="InterPro" id="IPR001519">
    <property type="entry name" value="Ferritin"/>
</dbReference>